<evidence type="ECO:0000259" key="5">
    <source>
        <dbReference type="PROSITE" id="PS50110"/>
    </source>
</evidence>
<keyword evidence="7" id="KW-1185">Reference proteome</keyword>
<dbReference type="Pfam" id="PF00072">
    <property type="entry name" value="Response_reg"/>
    <property type="match status" value="1"/>
</dbReference>
<dbReference type="CDD" id="cd06170">
    <property type="entry name" value="LuxR_C_like"/>
    <property type="match status" value="1"/>
</dbReference>
<dbReference type="GO" id="GO:0003677">
    <property type="term" value="F:DNA binding"/>
    <property type="evidence" value="ECO:0007669"/>
    <property type="project" value="UniProtKB-KW"/>
</dbReference>
<evidence type="ECO:0000313" key="7">
    <source>
        <dbReference type="Proteomes" id="UP001261871"/>
    </source>
</evidence>
<dbReference type="InterPro" id="IPR001789">
    <property type="entry name" value="Sig_transdc_resp-reg_receiver"/>
</dbReference>
<keyword evidence="1 3" id="KW-0597">Phosphoprotein</keyword>
<dbReference type="Proteomes" id="UP001261871">
    <property type="component" value="Unassembled WGS sequence"/>
</dbReference>
<dbReference type="PANTHER" id="PTHR45566:SF1">
    <property type="entry name" value="HTH-TYPE TRANSCRIPTIONAL REGULATOR YHJB-RELATED"/>
    <property type="match status" value="1"/>
</dbReference>
<sequence>MIKKILIVDDHFIVRSGMSLLLENEIDEVQIFGANDFQEALAECGKASFDLVILDINLPGGKKCYMVDDLRELQKDVKILIFSAHDEEIYAFRYIQAGANGYLNKLSDSDTIVKAVKTVLEGGKYISTDILDKFIAFSQNKRESNNPLNDLTHREFEIAEFLVKGYGNLEIANELDIKMTTVSTHKLNIFKKTHITNIIELSELFKKFKVD</sequence>
<dbReference type="SMART" id="SM00421">
    <property type="entry name" value="HTH_LUXR"/>
    <property type="match status" value="1"/>
</dbReference>
<dbReference type="SUPFAM" id="SSF52172">
    <property type="entry name" value="CheY-like"/>
    <property type="match status" value="1"/>
</dbReference>
<dbReference type="InterPro" id="IPR011006">
    <property type="entry name" value="CheY-like_superfamily"/>
</dbReference>
<comment type="caution">
    <text evidence="6">The sequence shown here is derived from an EMBL/GenBank/DDBJ whole genome shotgun (WGS) entry which is preliminary data.</text>
</comment>
<dbReference type="EMBL" id="JAVDTX010000005">
    <property type="protein sequence ID" value="MDR6845692.1"/>
    <property type="molecule type" value="Genomic_DNA"/>
</dbReference>
<dbReference type="InterPro" id="IPR051015">
    <property type="entry name" value="EvgA-like"/>
</dbReference>
<dbReference type="SUPFAM" id="SSF46894">
    <property type="entry name" value="C-terminal effector domain of the bipartite response regulators"/>
    <property type="match status" value="1"/>
</dbReference>
<dbReference type="Pfam" id="PF00196">
    <property type="entry name" value="GerE"/>
    <property type="match status" value="1"/>
</dbReference>
<dbReference type="CDD" id="cd17535">
    <property type="entry name" value="REC_NarL-like"/>
    <property type="match status" value="1"/>
</dbReference>
<dbReference type="InterPro" id="IPR016032">
    <property type="entry name" value="Sig_transdc_resp-reg_C-effctor"/>
</dbReference>
<protein>
    <submittedName>
        <fullName evidence="6">DNA-binding NarL/FixJ family response regulator</fullName>
    </submittedName>
</protein>
<evidence type="ECO:0000256" key="2">
    <source>
        <dbReference type="ARBA" id="ARBA00023125"/>
    </source>
</evidence>
<proteinExistence type="predicted"/>
<gene>
    <name evidence="6" type="ORF">J2W95_002402</name>
</gene>
<dbReference type="PRINTS" id="PR00038">
    <property type="entry name" value="HTHLUXR"/>
</dbReference>
<dbReference type="InterPro" id="IPR058245">
    <property type="entry name" value="NreC/VraR/RcsB-like_REC"/>
</dbReference>
<dbReference type="PANTHER" id="PTHR45566">
    <property type="entry name" value="HTH-TYPE TRANSCRIPTIONAL REGULATOR YHJB-RELATED"/>
    <property type="match status" value="1"/>
</dbReference>
<dbReference type="PROSITE" id="PS50110">
    <property type="entry name" value="RESPONSE_REGULATORY"/>
    <property type="match status" value="1"/>
</dbReference>
<dbReference type="SMART" id="SM00448">
    <property type="entry name" value="REC"/>
    <property type="match status" value="1"/>
</dbReference>
<evidence type="ECO:0000256" key="1">
    <source>
        <dbReference type="ARBA" id="ARBA00022553"/>
    </source>
</evidence>
<feature type="domain" description="Response regulatory" evidence="5">
    <location>
        <begin position="4"/>
        <end position="120"/>
    </location>
</feature>
<feature type="modified residue" description="4-aspartylphosphate" evidence="3">
    <location>
        <position position="55"/>
    </location>
</feature>
<organism evidence="6 7">
    <name type="scientific">Flavobacterium granuli</name>
    <dbReference type="NCBI Taxonomy" id="280093"/>
    <lineage>
        <taxon>Bacteria</taxon>
        <taxon>Pseudomonadati</taxon>
        <taxon>Bacteroidota</taxon>
        <taxon>Flavobacteriia</taxon>
        <taxon>Flavobacteriales</taxon>
        <taxon>Flavobacteriaceae</taxon>
        <taxon>Flavobacterium</taxon>
    </lineage>
</organism>
<keyword evidence="2 6" id="KW-0238">DNA-binding</keyword>
<reference evidence="6 7" key="1">
    <citation type="submission" date="2023-07" db="EMBL/GenBank/DDBJ databases">
        <title>Sorghum-associated microbial communities from plants grown in Nebraska, USA.</title>
        <authorList>
            <person name="Schachtman D."/>
        </authorList>
    </citation>
    <scope>NUCLEOTIDE SEQUENCE [LARGE SCALE GENOMIC DNA]</scope>
    <source>
        <strain evidence="6 7">BE124</strain>
    </source>
</reference>
<dbReference type="PROSITE" id="PS50043">
    <property type="entry name" value="HTH_LUXR_2"/>
    <property type="match status" value="1"/>
</dbReference>
<evidence type="ECO:0000259" key="4">
    <source>
        <dbReference type="PROSITE" id="PS50043"/>
    </source>
</evidence>
<dbReference type="RefSeq" id="WP_310007214.1">
    <property type="nucleotide sequence ID" value="NZ_JAVDTX010000005.1"/>
</dbReference>
<dbReference type="Gene3D" id="3.40.50.2300">
    <property type="match status" value="1"/>
</dbReference>
<dbReference type="InterPro" id="IPR000792">
    <property type="entry name" value="Tscrpt_reg_LuxR_C"/>
</dbReference>
<evidence type="ECO:0000313" key="6">
    <source>
        <dbReference type="EMBL" id="MDR6845692.1"/>
    </source>
</evidence>
<accession>A0ABU1S3T7</accession>
<dbReference type="PROSITE" id="PS00622">
    <property type="entry name" value="HTH_LUXR_1"/>
    <property type="match status" value="1"/>
</dbReference>
<evidence type="ECO:0000256" key="3">
    <source>
        <dbReference type="PROSITE-ProRule" id="PRU00169"/>
    </source>
</evidence>
<feature type="domain" description="HTH luxR-type" evidence="4">
    <location>
        <begin position="144"/>
        <end position="209"/>
    </location>
</feature>
<name>A0ABU1S3T7_9FLAO</name>